<name>A0A1U7CLZ1_9BACT</name>
<dbReference type="InterPro" id="IPR017853">
    <property type="entry name" value="GH"/>
</dbReference>
<gene>
    <name evidence="2" type="ORF">BSF38_01402</name>
</gene>
<dbReference type="STRING" id="1387353.BSF38_01402"/>
<dbReference type="SUPFAM" id="SSF51445">
    <property type="entry name" value="(Trans)glycosidases"/>
    <property type="match status" value="1"/>
</dbReference>
<dbReference type="GO" id="GO:0005975">
    <property type="term" value="P:carbohydrate metabolic process"/>
    <property type="evidence" value="ECO:0007669"/>
    <property type="project" value="InterPro"/>
</dbReference>
<sequence length="455" mass="50828">MQLAWIAGLFVAFPDQPRPWVDEVVYGVIIEKFFDGDTSNNHMKDRFIKDRSKYEGGFWGGDLKGVIDKLDDLAGLGVTSILLYPVMQNDDAPIAKYLPTGYRPMDYEHVDKNFGDTATLRALVDAAHARNLRVMLDMPITLPGFHHPFLADPAKKAWFGPKSEYGVPRWRAENPEVADYLIGVCERWKERSNCDGFRLDSAHLQPVSFWKRFVAELKAAPPTKPFVILPELTVNPRQIGKFITEAGFDGAYDFSVLRARDVFGKGEDVGALSFIAREAKQFYPAPRTMLAPIDNYEKAFATIAKEPKAARTLLALTYILTLDRVPLLYAGNELGVAFSEVGGAFPADRNTSPFLRKVKALIALRNHEPALRRGDFTEVVARDSVYAFLRTFGDDRILVILNGSDQPRDFAAPIGDRAWRDGLLVDLLDGRTVKASGSDEAVRVNAFGSRIVKVR</sequence>
<protein>
    <submittedName>
        <fullName evidence="2">Retaining alpha-glycosidase</fullName>
        <ecNumber evidence="2">3.2.1.-</ecNumber>
    </submittedName>
</protein>
<dbReference type="InterPro" id="IPR032091">
    <property type="entry name" value="Malt_amylase-like_C"/>
</dbReference>
<dbReference type="Pfam" id="PF16657">
    <property type="entry name" value="Malt_amylase_C"/>
    <property type="match status" value="1"/>
</dbReference>
<dbReference type="GO" id="GO:0016798">
    <property type="term" value="F:hydrolase activity, acting on glycosyl bonds"/>
    <property type="evidence" value="ECO:0007669"/>
    <property type="project" value="UniProtKB-KW"/>
</dbReference>
<dbReference type="Gene3D" id="2.60.40.1180">
    <property type="entry name" value="Golgi alpha-mannosidase II"/>
    <property type="match status" value="1"/>
</dbReference>
<dbReference type="InterPro" id="IPR013780">
    <property type="entry name" value="Glyco_hydro_b"/>
</dbReference>
<keyword evidence="2" id="KW-0326">Glycosidase</keyword>
<dbReference type="EC" id="3.2.1.-" evidence="2"/>
<feature type="domain" description="Glycosyl hydrolase family 13 catalytic" evidence="1">
    <location>
        <begin position="27"/>
        <end position="365"/>
    </location>
</feature>
<reference evidence="3" key="1">
    <citation type="submission" date="2016-12" db="EMBL/GenBank/DDBJ databases">
        <title>Comparative genomics of four Isosphaeraceae planctomycetes: a common pool of plasmids and glycoside hydrolase genes.</title>
        <authorList>
            <person name="Ivanova A."/>
        </authorList>
    </citation>
    <scope>NUCLEOTIDE SEQUENCE [LARGE SCALE GENOMIC DNA]</scope>
    <source>
        <strain evidence="3">PX4</strain>
    </source>
</reference>
<dbReference type="Pfam" id="PF00128">
    <property type="entry name" value="Alpha-amylase"/>
    <property type="match status" value="1"/>
</dbReference>
<proteinExistence type="predicted"/>
<dbReference type="SUPFAM" id="SSF51011">
    <property type="entry name" value="Glycosyl hydrolase domain"/>
    <property type="match status" value="1"/>
</dbReference>
<keyword evidence="3" id="KW-1185">Reference proteome</keyword>
<organism evidence="2 3">
    <name type="scientific">Paludisphaera borealis</name>
    <dbReference type="NCBI Taxonomy" id="1387353"/>
    <lineage>
        <taxon>Bacteria</taxon>
        <taxon>Pseudomonadati</taxon>
        <taxon>Planctomycetota</taxon>
        <taxon>Planctomycetia</taxon>
        <taxon>Isosphaerales</taxon>
        <taxon>Isosphaeraceae</taxon>
        <taxon>Paludisphaera</taxon>
    </lineage>
</organism>
<dbReference type="PANTHER" id="PTHR10357">
    <property type="entry name" value="ALPHA-AMYLASE FAMILY MEMBER"/>
    <property type="match status" value="1"/>
</dbReference>
<dbReference type="SMART" id="SM00642">
    <property type="entry name" value="Aamy"/>
    <property type="match status" value="1"/>
</dbReference>
<dbReference type="Proteomes" id="UP000186309">
    <property type="component" value="Chromosome"/>
</dbReference>
<dbReference type="Gene3D" id="3.20.20.80">
    <property type="entry name" value="Glycosidases"/>
    <property type="match status" value="1"/>
</dbReference>
<accession>A0A1U7CLZ1</accession>
<evidence type="ECO:0000313" key="2">
    <source>
        <dbReference type="EMBL" id="APW59941.1"/>
    </source>
</evidence>
<evidence type="ECO:0000313" key="3">
    <source>
        <dbReference type="Proteomes" id="UP000186309"/>
    </source>
</evidence>
<evidence type="ECO:0000259" key="1">
    <source>
        <dbReference type="SMART" id="SM00642"/>
    </source>
</evidence>
<dbReference type="InterPro" id="IPR006047">
    <property type="entry name" value="GH13_cat_dom"/>
</dbReference>
<keyword evidence="2" id="KW-0378">Hydrolase</keyword>
<dbReference type="KEGG" id="pbor:BSF38_01402"/>
<dbReference type="EMBL" id="CP019082">
    <property type="protein sequence ID" value="APW59941.1"/>
    <property type="molecule type" value="Genomic_DNA"/>
</dbReference>
<dbReference type="AlphaFoldDB" id="A0A1U7CLZ1"/>